<dbReference type="AlphaFoldDB" id="A0A7V2WTM6"/>
<reference evidence="1" key="1">
    <citation type="journal article" date="2020" name="mSystems">
        <title>Genome- and Community-Level Interaction Insights into Carbon Utilization and Element Cycling Functions of Hydrothermarchaeota in Hydrothermal Sediment.</title>
        <authorList>
            <person name="Zhou Z."/>
            <person name="Liu Y."/>
            <person name="Xu W."/>
            <person name="Pan J."/>
            <person name="Luo Z.H."/>
            <person name="Li M."/>
        </authorList>
    </citation>
    <scope>NUCLEOTIDE SEQUENCE [LARGE SCALE GENOMIC DNA]</scope>
    <source>
        <strain evidence="1">HyVt-493</strain>
    </source>
</reference>
<dbReference type="InterPro" id="IPR009706">
    <property type="entry name" value="DUF1287"/>
</dbReference>
<dbReference type="EMBL" id="DRMS01000011">
    <property type="protein sequence ID" value="HFC91238.1"/>
    <property type="molecule type" value="Genomic_DNA"/>
</dbReference>
<protein>
    <submittedName>
        <fullName evidence="1">DUF1287 domain-containing protein</fullName>
    </submittedName>
</protein>
<proteinExistence type="predicted"/>
<gene>
    <name evidence="1" type="ORF">ENJ51_00335</name>
</gene>
<comment type="caution">
    <text evidence="1">The sequence shown here is derived from an EMBL/GenBank/DDBJ whole genome shotgun (WGS) entry which is preliminary data.</text>
</comment>
<dbReference type="Pfam" id="PF06940">
    <property type="entry name" value="DUF1287"/>
    <property type="match status" value="1"/>
</dbReference>
<organism evidence="1">
    <name type="scientific">Leucothrix mucor</name>
    <dbReference type="NCBI Taxonomy" id="45248"/>
    <lineage>
        <taxon>Bacteria</taxon>
        <taxon>Pseudomonadati</taxon>
        <taxon>Pseudomonadota</taxon>
        <taxon>Gammaproteobacteria</taxon>
        <taxon>Thiotrichales</taxon>
        <taxon>Thiotrichaceae</taxon>
        <taxon>Leucothrix</taxon>
    </lineage>
</organism>
<accession>A0A7V2WTM6</accession>
<dbReference type="Proteomes" id="UP000885750">
    <property type="component" value="Unassembled WGS sequence"/>
</dbReference>
<sequence length="280" mass="31952">MRALRIAIATLTVLAIVLLFNSDIAIDTVKKIKPNLSLIKPNSPPIKGDPVYDEALDDHKEDVNVAEEIPAEDKEEAVTEKIIDGDIIILPPREPTLVDGTKKATTIRDRFILGAVAQYGVTNSYNGAYKRISYPNGDVDISTGVCTDVIVRAFRAVDIDLQQEMHRDMKRNFGKYPKKWGLRQPDRNIDHRRVPNMEVYFKRKGYKIPVGKQGEFSTYLPGDLVVWRINNDLTHIGIVSDQKVPETSRYYIIHNPFQGVEISDWLAEFEIINHFRMFKD</sequence>
<name>A0A7V2WTM6_LEUMU</name>
<evidence type="ECO:0000313" key="1">
    <source>
        <dbReference type="EMBL" id="HFC91238.1"/>
    </source>
</evidence>